<dbReference type="AlphaFoldDB" id="A0A4D7APF4"/>
<dbReference type="PANTHER" id="PTHR31873:SF6">
    <property type="entry name" value="ASPARTATE DEHYDROGENASE DOMAIN-CONTAINING PROTEIN"/>
    <property type="match status" value="1"/>
</dbReference>
<dbReference type="SUPFAM" id="SSF55347">
    <property type="entry name" value="Glyceraldehyde-3-phosphate dehydrogenase-like, C-terminal domain"/>
    <property type="match status" value="1"/>
</dbReference>
<name>A0A4D7APF4_9HYPH</name>
<dbReference type="InterPro" id="IPR002811">
    <property type="entry name" value="Asp_DH"/>
</dbReference>
<dbReference type="Pfam" id="PF01958">
    <property type="entry name" value="Asp_DH_C"/>
    <property type="match status" value="1"/>
</dbReference>
<reference evidence="4 5" key="1">
    <citation type="submission" date="2019-04" db="EMBL/GenBank/DDBJ databases">
        <title>Phreatobacter aquaticus sp. nov.</title>
        <authorList>
            <person name="Choi A."/>
        </authorList>
    </citation>
    <scope>NUCLEOTIDE SEQUENCE [LARGE SCALE GENOMIC DNA]</scope>
    <source>
        <strain evidence="4 5">KCTC 52518</strain>
    </source>
</reference>
<feature type="domain" description="Aspartate/homoserine dehydrogenase NAD-binding" evidence="3">
    <location>
        <begin position="10"/>
        <end position="112"/>
    </location>
</feature>
<dbReference type="InterPro" id="IPR005106">
    <property type="entry name" value="Asp/hSer_DH_NAD-bd"/>
</dbReference>
<dbReference type="SUPFAM" id="SSF51735">
    <property type="entry name" value="NAD(P)-binding Rossmann-fold domains"/>
    <property type="match status" value="1"/>
</dbReference>
<dbReference type="Pfam" id="PF03447">
    <property type="entry name" value="NAD_binding_3"/>
    <property type="match status" value="1"/>
</dbReference>
<accession>A0A4D7APF4</accession>
<dbReference type="OrthoDB" id="7831462at2"/>
<feature type="domain" description="Aspartate dehydrogenase" evidence="2">
    <location>
        <begin position="150"/>
        <end position="221"/>
    </location>
</feature>
<sequence>MEARRIGVIGAGRIARPVLAYLRTSAQWRLGRCLVREARAAGVPEATADPERFFADPADLIIEAAGPEALRLYGARALALADVWTVSASALAAAELFASLETAGRTHGHRLRLLPGALGGLDGVAAAAIDPEARLHVTASRPGMAGAAGEVFAGRLDDAVLRHANEINIAVAAALAGPGVGNATVRLDDPGPGGAHVLGLSVDSRFGRFSARAEIEPDPAKHMHPVAACIIAALERETATIWAG</sequence>
<evidence type="ECO:0000259" key="2">
    <source>
        <dbReference type="Pfam" id="PF01958"/>
    </source>
</evidence>
<dbReference type="GO" id="GO:0050661">
    <property type="term" value="F:NADP binding"/>
    <property type="evidence" value="ECO:0007669"/>
    <property type="project" value="InterPro"/>
</dbReference>
<dbReference type="PANTHER" id="PTHR31873">
    <property type="entry name" value="L-ASPARTATE DEHYDROGENASE-RELATED"/>
    <property type="match status" value="1"/>
</dbReference>
<proteinExistence type="inferred from homology"/>
<evidence type="ECO:0000313" key="4">
    <source>
        <dbReference type="EMBL" id="QCI63064.1"/>
    </source>
</evidence>
<dbReference type="InterPro" id="IPR036291">
    <property type="entry name" value="NAD(P)-bd_dom_sf"/>
</dbReference>
<keyword evidence="5" id="KW-1185">Reference proteome</keyword>
<dbReference type="RefSeq" id="WP_136958527.1">
    <property type="nucleotide sequence ID" value="NZ_CP039690.1"/>
</dbReference>
<dbReference type="GO" id="GO:0033735">
    <property type="term" value="F:aspartate dehydrogenase [NAD(P)+] activity"/>
    <property type="evidence" value="ECO:0007669"/>
    <property type="project" value="InterPro"/>
</dbReference>
<dbReference type="Gene3D" id="3.40.50.720">
    <property type="entry name" value="NAD(P)-binding Rossmann-like Domain"/>
    <property type="match status" value="1"/>
</dbReference>
<dbReference type="KEGG" id="pstg:E8M01_01690"/>
<comment type="similarity">
    <text evidence="1">Belongs to the L-aspartate dehydrogenase family.</text>
</comment>
<dbReference type="Gene3D" id="3.30.360.10">
    <property type="entry name" value="Dihydrodipicolinate Reductase, domain 2"/>
    <property type="match status" value="1"/>
</dbReference>
<gene>
    <name evidence="4" type="ORF">E8M01_01690</name>
</gene>
<protein>
    <submittedName>
        <fullName evidence="4">DUF108 domain-containing protein</fullName>
    </submittedName>
</protein>
<dbReference type="EMBL" id="CP039690">
    <property type="protein sequence ID" value="QCI63064.1"/>
    <property type="molecule type" value="Genomic_DNA"/>
</dbReference>
<dbReference type="Proteomes" id="UP000298781">
    <property type="component" value="Chromosome"/>
</dbReference>
<evidence type="ECO:0000259" key="3">
    <source>
        <dbReference type="Pfam" id="PF03447"/>
    </source>
</evidence>
<evidence type="ECO:0000256" key="1">
    <source>
        <dbReference type="ARBA" id="ARBA00008331"/>
    </source>
</evidence>
<dbReference type="GO" id="GO:0009435">
    <property type="term" value="P:NAD+ biosynthetic process"/>
    <property type="evidence" value="ECO:0007669"/>
    <property type="project" value="InterPro"/>
</dbReference>
<organism evidence="4 5">
    <name type="scientific">Phreatobacter stygius</name>
    <dbReference type="NCBI Taxonomy" id="1940610"/>
    <lineage>
        <taxon>Bacteria</taxon>
        <taxon>Pseudomonadati</taxon>
        <taxon>Pseudomonadota</taxon>
        <taxon>Alphaproteobacteria</taxon>
        <taxon>Hyphomicrobiales</taxon>
        <taxon>Phreatobacteraceae</taxon>
        <taxon>Phreatobacter</taxon>
    </lineage>
</organism>
<evidence type="ECO:0000313" key="5">
    <source>
        <dbReference type="Proteomes" id="UP000298781"/>
    </source>
</evidence>